<keyword evidence="13" id="KW-1185">Reference proteome</keyword>
<protein>
    <recommendedName>
        <fullName evidence="11">ZF-HD dimerization-type domain-containing protein</fullName>
    </recommendedName>
</protein>
<dbReference type="InterPro" id="IPR009057">
    <property type="entry name" value="Homeodomain-like_sf"/>
</dbReference>
<reference evidence="12 13" key="1">
    <citation type="journal article" date="2017" name="Plant Biotechnol. J.">
        <title>A comprehensive draft genome sequence for lupin (Lupinus angustifolius), an emerging health food: insights into plant-microbe interactions and legume evolution.</title>
        <authorList>
            <person name="Hane J.K."/>
            <person name="Ming Y."/>
            <person name="Kamphuis L.G."/>
            <person name="Nelson M.N."/>
            <person name="Garg G."/>
            <person name="Atkins C.A."/>
            <person name="Bayer P.E."/>
            <person name="Bravo A."/>
            <person name="Bringans S."/>
            <person name="Cannon S."/>
            <person name="Edwards D."/>
            <person name="Foley R."/>
            <person name="Gao L.L."/>
            <person name="Harrison M.J."/>
            <person name="Huang W."/>
            <person name="Hurgobin B."/>
            <person name="Li S."/>
            <person name="Liu C.W."/>
            <person name="McGrath A."/>
            <person name="Morahan G."/>
            <person name="Murray J."/>
            <person name="Weller J."/>
            <person name="Jian J."/>
            <person name="Singh K.B."/>
        </authorList>
    </citation>
    <scope>NUCLEOTIDE SEQUENCE [LARGE SCALE GENOMIC DNA]</scope>
    <source>
        <strain evidence="13">cv. Tanjil</strain>
        <tissue evidence="12">Whole plant</tissue>
    </source>
</reference>
<dbReference type="GO" id="GO:0008270">
    <property type="term" value="F:zinc ion binding"/>
    <property type="evidence" value="ECO:0007669"/>
    <property type="project" value="UniProtKB-KW"/>
</dbReference>
<dbReference type="GO" id="GO:0000976">
    <property type="term" value="F:transcription cis-regulatory region binding"/>
    <property type="evidence" value="ECO:0007669"/>
    <property type="project" value="TreeGrafter"/>
</dbReference>
<feature type="region of interest" description="Disordered" evidence="10">
    <location>
        <begin position="1"/>
        <end position="53"/>
    </location>
</feature>
<gene>
    <name evidence="12" type="ORF">TanjilG_12623</name>
</gene>
<dbReference type="STRING" id="3871.A0A4P1QYZ8"/>
<dbReference type="InterPro" id="IPR006455">
    <property type="entry name" value="Homeodomain_ZF_HD"/>
</dbReference>
<dbReference type="GO" id="GO:0050793">
    <property type="term" value="P:regulation of developmental process"/>
    <property type="evidence" value="ECO:0007669"/>
    <property type="project" value="TreeGrafter"/>
</dbReference>
<accession>A0A4P1QYZ8</accession>
<keyword evidence="4" id="KW-0862">Zinc</keyword>
<keyword evidence="8" id="KW-0804">Transcription</keyword>
<dbReference type="SUPFAM" id="SSF46689">
    <property type="entry name" value="Homeodomain-like"/>
    <property type="match status" value="1"/>
</dbReference>
<dbReference type="Gene3D" id="1.10.10.60">
    <property type="entry name" value="Homeodomain-like"/>
    <property type="match status" value="1"/>
</dbReference>
<evidence type="ECO:0000256" key="5">
    <source>
        <dbReference type="ARBA" id="ARBA00023015"/>
    </source>
</evidence>
<evidence type="ECO:0000256" key="3">
    <source>
        <dbReference type="ARBA" id="ARBA00022771"/>
    </source>
</evidence>
<keyword evidence="2" id="KW-0479">Metal-binding</keyword>
<feature type="domain" description="ZF-HD dimerization-type" evidence="11">
    <location>
        <begin position="65"/>
        <end position="113"/>
    </location>
</feature>
<evidence type="ECO:0000313" key="12">
    <source>
        <dbReference type="EMBL" id="OIV97866.1"/>
    </source>
</evidence>
<evidence type="ECO:0000256" key="8">
    <source>
        <dbReference type="ARBA" id="ARBA00023163"/>
    </source>
</evidence>
<evidence type="ECO:0000256" key="10">
    <source>
        <dbReference type="SAM" id="MobiDB-lite"/>
    </source>
</evidence>
<keyword evidence="7" id="KW-0371">Homeobox</keyword>
<evidence type="ECO:0000256" key="9">
    <source>
        <dbReference type="ARBA" id="ARBA00023242"/>
    </source>
</evidence>
<name>A0A4P1QYZ8_LUPAN</name>
<evidence type="ECO:0000256" key="7">
    <source>
        <dbReference type="ARBA" id="ARBA00023155"/>
    </source>
</evidence>
<dbReference type="GO" id="GO:0003700">
    <property type="term" value="F:DNA-binding transcription factor activity"/>
    <property type="evidence" value="ECO:0007669"/>
    <property type="project" value="TreeGrafter"/>
</dbReference>
<keyword evidence="6" id="KW-0238">DNA-binding</keyword>
<evidence type="ECO:0000256" key="1">
    <source>
        <dbReference type="ARBA" id="ARBA00004123"/>
    </source>
</evidence>
<dbReference type="PANTHER" id="PTHR31948">
    <property type="entry name" value="ZINC-FINGER HOMEODOMAIN PROTEIN 2"/>
    <property type="match status" value="1"/>
</dbReference>
<evidence type="ECO:0000256" key="6">
    <source>
        <dbReference type="ARBA" id="ARBA00023125"/>
    </source>
</evidence>
<dbReference type="PROSITE" id="PS51523">
    <property type="entry name" value="ZF_HD_DIMER"/>
    <property type="match status" value="1"/>
</dbReference>
<dbReference type="KEGG" id="lang:109326283"/>
<organism evidence="12 13">
    <name type="scientific">Lupinus angustifolius</name>
    <name type="common">Narrow-leaved blue lupine</name>
    <dbReference type="NCBI Taxonomy" id="3871"/>
    <lineage>
        <taxon>Eukaryota</taxon>
        <taxon>Viridiplantae</taxon>
        <taxon>Streptophyta</taxon>
        <taxon>Embryophyta</taxon>
        <taxon>Tracheophyta</taxon>
        <taxon>Spermatophyta</taxon>
        <taxon>Magnoliopsida</taxon>
        <taxon>eudicotyledons</taxon>
        <taxon>Gunneridae</taxon>
        <taxon>Pentapetalae</taxon>
        <taxon>rosids</taxon>
        <taxon>fabids</taxon>
        <taxon>Fabales</taxon>
        <taxon>Fabaceae</taxon>
        <taxon>Papilionoideae</taxon>
        <taxon>50 kb inversion clade</taxon>
        <taxon>genistoids sensu lato</taxon>
        <taxon>core genistoids</taxon>
        <taxon>Genisteae</taxon>
        <taxon>Lupinus</taxon>
    </lineage>
</organism>
<dbReference type="Pfam" id="PF04770">
    <property type="entry name" value="ZF-HD_dimer"/>
    <property type="match status" value="1"/>
</dbReference>
<feature type="compositionally biased region" description="Polar residues" evidence="10">
    <location>
        <begin position="29"/>
        <end position="40"/>
    </location>
</feature>
<keyword evidence="3" id="KW-0863">Zinc-finger</keyword>
<dbReference type="PANTHER" id="PTHR31948:SF140">
    <property type="entry name" value="ZINC-FINGER HOMEODOMAIN PROTEIN 2"/>
    <property type="match status" value="1"/>
</dbReference>
<proteinExistence type="predicted"/>
<evidence type="ECO:0000259" key="11">
    <source>
        <dbReference type="PROSITE" id="PS51523"/>
    </source>
</evidence>
<sequence length="251" mass="27492">MEKVMEFAEQGNQVQEQMGVQVPPPEQASLENSTPVTNTRAAAENGAASATPGQMERPIVGTIRYKECQRNHASAIGGYAVDGCGEFLAAGGEGTLAVTCAACNCHRNFHRKEVVGAILPQPPVQHHHNQFTPHYHHVPPPPPGAGYQLVAVPPLRQHHPLALPAPSDGGYNHEEVDMSNPNNGGKPKKRFRTKFTQEQKDKMAAFAEKLGWKIQKHDAATVEQFCAEIGVKTQVLKVWMHNNKHTHCKKT</sequence>
<evidence type="ECO:0000256" key="4">
    <source>
        <dbReference type="ARBA" id="ARBA00022833"/>
    </source>
</evidence>
<keyword evidence="9" id="KW-0539">Nucleus</keyword>
<dbReference type="Gramene" id="OIV97866">
    <property type="protein sequence ID" value="OIV97866"/>
    <property type="gene ID" value="TanjilG_12623"/>
</dbReference>
<dbReference type="EMBL" id="CM007374">
    <property type="protein sequence ID" value="OIV97866.1"/>
    <property type="molecule type" value="Genomic_DNA"/>
</dbReference>
<evidence type="ECO:0000313" key="13">
    <source>
        <dbReference type="Proteomes" id="UP000188354"/>
    </source>
</evidence>
<comment type="subcellular location">
    <subcellularLocation>
        <location evidence="1">Nucleus</location>
    </subcellularLocation>
</comment>
<dbReference type="AlphaFoldDB" id="A0A4P1QYZ8"/>
<keyword evidence="5" id="KW-0805">Transcription regulation</keyword>
<dbReference type="Proteomes" id="UP000188354">
    <property type="component" value="Chromosome LG14"/>
</dbReference>
<dbReference type="NCBIfam" id="TIGR01565">
    <property type="entry name" value="homeo_ZF_HD"/>
    <property type="match status" value="1"/>
</dbReference>
<dbReference type="InterPro" id="IPR006456">
    <property type="entry name" value="ZF_HD_homeobox_Cys/His_dimer"/>
</dbReference>
<evidence type="ECO:0000256" key="2">
    <source>
        <dbReference type="ARBA" id="ARBA00022723"/>
    </source>
</evidence>
<dbReference type="NCBIfam" id="TIGR01566">
    <property type="entry name" value="ZF_HD_prot_N"/>
    <property type="match status" value="1"/>
</dbReference>
<dbReference type="OrthoDB" id="1921929at2759"/>
<dbReference type="GO" id="GO:0005634">
    <property type="term" value="C:nucleus"/>
    <property type="evidence" value="ECO:0007669"/>
    <property type="project" value="UniProtKB-SubCell"/>
</dbReference>
<dbReference type="FunFam" id="1.10.10.60:FF:000257">
    <property type="entry name" value="Zinc-finger homeodomain protein 2"/>
    <property type="match status" value="1"/>
</dbReference>